<evidence type="ECO:0000313" key="5">
    <source>
        <dbReference type="EMBL" id="KAF7276647.1"/>
    </source>
</evidence>
<comment type="similarity">
    <text evidence="1">Belongs to the FAD-binding monooxygenase family.</text>
</comment>
<accession>A0A834I8S8</accession>
<reference evidence="5" key="1">
    <citation type="submission" date="2020-08" db="EMBL/GenBank/DDBJ databases">
        <title>Genome sequencing and assembly of the red palm weevil Rhynchophorus ferrugineus.</title>
        <authorList>
            <person name="Dias G.B."/>
            <person name="Bergman C.M."/>
            <person name="Manee M."/>
        </authorList>
    </citation>
    <scope>NUCLEOTIDE SEQUENCE</scope>
    <source>
        <strain evidence="5">AA-2017</strain>
        <tissue evidence="5">Whole larva</tissue>
    </source>
</reference>
<dbReference type="InterPro" id="IPR036188">
    <property type="entry name" value="FAD/NAD-bd_sf"/>
</dbReference>
<dbReference type="PANTHER" id="PTHR42877:SF4">
    <property type="entry name" value="FAD_NAD(P)-BINDING DOMAIN-CONTAINING PROTEIN-RELATED"/>
    <property type="match status" value="1"/>
</dbReference>
<sequence length="226" mass="25502">MAISAHQQPLAITAASPRRTGMAIIGSGFGGLGMAIRLLQNNYTDFLILEKADEVGGTWRENQYPGAACDVQSHMYSFSFAPKTDWSQRYADCHEIHQYILDTTEKFGLRKYCLFNHEVIGAYYQEDSAQWRLEIKDQPDILAQFMVLASGPLHVPQIPTLKGIEKFQGKVFHSAQWDHQYSLKNKKVASIGTGGSAIQYVPEIAKEVEQLYVFQRSAAWVIPRDE</sequence>
<dbReference type="InterPro" id="IPR020946">
    <property type="entry name" value="Flavin_mOase-like"/>
</dbReference>
<dbReference type="OrthoDB" id="66881at2759"/>
<dbReference type="InterPro" id="IPR051209">
    <property type="entry name" value="FAD-bind_Monooxygenase_sf"/>
</dbReference>
<keyword evidence="6" id="KW-1185">Reference proteome</keyword>
<feature type="non-terminal residue" evidence="5">
    <location>
        <position position="226"/>
    </location>
</feature>
<evidence type="ECO:0000256" key="3">
    <source>
        <dbReference type="ARBA" id="ARBA00022827"/>
    </source>
</evidence>
<evidence type="ECO:0000313" key="6">
    <source>
        <dbReference type="Proteomes" id="UP000625711"/>
    </source>
</evidence>
<comment type="caution">
    <text evidence="5">The sequence shown here is derived from an EMBL/GenBank/DDBJ whole genome shotgun (WGS) entry which is preliminary data.</text>
</comment>
<protein>
    <recommendedName>
        <fullName evidence="7">4-hydroxyacetophenone monooxygenase</fullName>
    </recommendedName>
</protein>
<dbReference type="AlphaFoldDB" id="A0A834I8S8"/>
<gene>
    <name evidence="5" type="ORF">GWI33_009995</name>
</gene>
<dbReference type="GO" id="GO:0004499">
    <property type="term" value="F:N,N-dimethylaniline monooxygenase activity"/>
    <property type="evidence" value="ECO:0007669"/>
    <property type="project" value="InterPro"/>
</dbReference>
<dbReference type="GO" id="GO:0050660">
    <property type="term" value="F:flavin adenine dinucleotide binding"/>
    <property type="evidence" value="ECO:0007669"/>
    <property type="project" value="InterPro"/>
</dbReference>
<evidence type="ECO:0000256" key="2">
    <source>
        <dbReference type="ARBA" id="ARBA00022630"/>
    </source>
</evidence>
<dbReference type="Proteomes" id="UP000625711">
    <property type="component" value="Unassembled WGS sequence"/>
</dbReference>
<dbReference type="EMBL" id="JAACXV010006000">
    <property type="protein sequence ID" value="KAF7276647.1"/>
    <property type="molecule type" value="Genomic_DNA"/>
</dbReference>
<organism evidence="5 6">
    <name type="scientific">Rhynchophorus ferrugineus</name>
    <name type="common">Red palm weevil</name>
    <name type="synonym">Curculio ferrugineus</name>
    <dbReference type="NCBI Taxonomy" id="354439"/>
    <lineage>
        <taxon>Eukaryota</taxon>
        <taxon>Metazoa</taxon>
        <taxon>Ecdysozoa</taxon>
        <taxon>Arthropoda</taxon>
        <taxon>Hexapoda</taxon>
        <taxon>Insecta</taxon>
        <taxon>Pterygota</taxon>
        <taxon>Neoptera</taxon>
        <taxon>Endopterygota</taxon>
        <taxon>Coleoptera</taxon>
        <taxon>Polyphaga</taxon>
        <taxon>Cucujiformia</taxon>
        <taxon>Curculionidae</taxon>
        <taxon>Dryophthorinae</taxon>
        <taxon>Rhynchophorus</taxon>
    </lineage>
</organism>
<keyword evidence="3" id="KW-0274">FAD</keyword>
<name>A0A834I8S8_RHYFE</name>
<evidence type="ECO:0000256" key="4">
    <source>
        <dbReference type="ARBA" id="ARBA00023002"/>
    </source>
</evidence>
<dbReference type="Pfam" id="PF00743">
    <property type="entry name" value="FMO-like"/>
    <property type="match status" value="1"/>
</dbReference>
<proteinExistence type="inferred from homology"/>
<dbReference type="Gene3D" id="3.50.50.60">
    <property type="entry name" value="FAD/NAD(P)-binding domain"/>
    <property type="match status" value="1"/>
</dbReference>
<evidence type="ECO:0000256" key="1">
    <source>
        <dbReference type="ARBA" id="ARBA00010139"/>
    </source>
</evidence>
<evidence type="ECO:0008006" key="7">
    <source>
        <dbReference type="Google" id="ProtNLM"/>
    </source>
</evidence>
<keyword evidence="2" id="KW-0285">Flavoprotein</keyword>
<dbReference type="SUPFAM" id="SSF51905">
    <property type="entry name" value="FAD/NAD(P)-binding domain"/>
    <property type="match status" value="1"/>
</dbReference>
<keyword evidence="4" id="KW-0560">Oxidoreductase</keyword>
<dbReference type="PANTHER" id="PTHR42877">
    <property type="entry name" value="L-ORNITHINE N(5)-MONOOXYGENASE-RELATED"/>
    <property type="match status" value="1"/>
</dbReference>
<dbReference type="GO" id="GO:0050661">
    <property type="term" value="F:NADP binding"/>
    <property type="evidence" value="ECO:0007669"/>
    <property type="project" value="InterPro"/>
</dbReference>